<keyword evidence="2" id="KW-1185">Reference proteome</keyword>
<reference evidence="2" key="1">
    <citation type="submission" date="2018-09" db="EMBL/GenBank/DDBJ databases">
        <authorList>
            <person name="Zhu H."/>
        </authorList>
    </citation>
    <scope>NUCLEOTIDE SEQUENCE [LARGE SCALE GENOMIC DNA]</scope>
    <source>
        <strain evidence="2">K2R23-3</strain>
    </source>
</reference>
<name>A0A385YRT9_9BACL</name>
<gene>
    <name evidence="1" type="ORF">D3873_02080</name>
</gene>
<dbReference type="KEGG" id="paek:D3873_02080"/>
<dbReference type="EMBL" id="CP032418">
    <property type="protein sequence ID" value="AYC28717.1"/>
    <property type="molecule type" value="Genomic_DNA"/>
</dbReference>
<dbReference type="AlphaFoldDB" id="A0A385YRT9"/>
<accession>A0A385YRT9</accession>
<organism evidence="1 2">
    <name type="scientific">Paenisporosarcina cavernae</name>
    <dbReference type="NCBI Taxonomy" id="2320858"/>
    <lineage>
        <taxon>Bacteria</taxon>
        <taxon>Bacillati</taxon>
        <taxon>Bacillota</taxon>
        <taxon>Bacilli</taxon>
        <taxon>Bacillales</taxon>
        <taxon>Caryophanaceae</taxon>
        <taxon>Paenisporosarcina</taxon>
    </lineage>
</organism>
<sequence>MTKVIDKSERYLKSIDNTLSEILIELKRQGRKESTTYVTLDAKSLSDIKNSEKIFERSPSSEYL</sequence>
<evidence type="ECO:0000313" key="2">
    <source>
        <dbReference type="Proteomes" id="UP000265725"/>
    </source>
</evidence>
<dbReference type="Proteomes" id="UP000265725">
    <property type="component" value="Chromosome"/>
</dbReference>
<proteinExistence type="predicted"/>
<protein>
    <submittedName>
        <fullName evidence="1">Uncharacterized protein</fullName>
    </submittedName>
</protein>
<evidence type="ECO:0000313" key="1">
    <source>
        <dbReference type="EMBL" id="AYC28717.1"/>
    </source>
</evidence>
<dbReference type="OrthoDB" id="9939235at2"/>